<keyword evidence="1" id="KW-0378">Hydrolase</keyword>
<keyword evidence="1" id="KW-0326">Glycosidase</keyword>
<dbReference type="InterPro" id="IPR036116">
    <property type="entry name" value="FN3_sf"/>
</dbReference>
<keyword evidence="2" id="KW-0119">Carbohydrate metabolism</keyword>
<feature type="compositionally biased region" description="Low complexity" evidence="3">
    <location>
        <begin position="452"/>
        <end position="463"/>
    </location>
</feature>
<dbReference type="EMBL" id="BAAANF010000013">
    <property type="protein sequence ID" value="GAA1689466.1"/>
    <property type="molecule type" value="Genomic_DNA"/>
</dbReference>
<dbReference type="SUPFAM" id="SSF49265">
    <property type="entry name" value="Fibronectin type III"/>
    <property type="match status" value="1"/>
</dbReference>
<evidence type="ECO:0000256" key="1">
    <source>
        <dbReference type="ARBA" id="ARBA00023295"/>
    </source>
</evidence>
<keyword evidence="7" id="KW-1185">Reference proteome</keyword>
<feature type="region of interest" description="Disordered" evidence="3">
    <location>
        <begin position="370"/>
        <end position="474"/>
    </location>
</feature>
<evidence type="ECO:0000313" key="6">
    <source>
        <dbReference type="EMBL" id="GAA1689466.1"/>
    </source>
</evidence>
<dbReference type="Gene3D" id="2.60.40.10">
    <property type="entry name" value="Immunoglobulins"/>
    <property type="match status" value="1"/>
</dbReference>
<feature type="transmembrane region" description="Helical" evidence="4">
    <location>
        <begin position="25"/>
        <end position="45"/>
    </location>
</feature>
<feature type="compositionally biased region" description="Low complexity" evidence="3">
    <location>
        <begin position="390"/>
        <end position="402"/>
    </location>
</feature>
<evidence type="ECO:0000259" key="5">
    <source>
        <dbReference type="PROSITE" id="PS50853"/>
    </source>
</evidence>
<evidence type="ECO:0000256" key="2">
    <source>
        <dbReference type="ARBA" id="ARBA00023326"/>
    </source>
</evidence>
<evidence type="ECO:0000256" key="4">
    <source>
        <dbReference type="SAM" id="Phobius"/>
    </source>
</evidence>
<dbReference type="Pfam" id="PF00041">
    <property type="entry name" value="fn3"/>
    <property type="match status" value="1"/>
</dbReference>
<dbReference type="InterPro" id="IPR003961">
    <property type="entry name" value="FN3_dom"/>
</dbReference>
<feature type="domain" description="Fibronectin type-III" evidence="5">
    <location>
        <begin position="476"/>
        <end position="567"/>
    </location>
</feature>
<organism evidence="6 7">
    <name type="scientific">Kribbella yunnanensis</name>
    <dbReference type="NCBI Taxonomy" id="190194"/>
    <lineage>
        <taxon>Bacteria</taxon>
        <taxon>Bacillati</taxon>
        <taxon>Actinomycetota</taxon>
        <taxon>Actinomycetes</taxon>
        <taxon>Propionibacteriales</taxon>
        <taxon>Kribbellaceae</taxon>
        <taxon>Kribbella</taxon>
    </lineage>
</organism>
<dbReference type="PROSITE" id="PS50853">
    <property type="entry name" value="FN3"/>
    <property type="match status" value="1"/>
</dbReference>
<evidence type="ECO:0000256" key="3">
    <source>
        <dbReference type="SAM" id="MobiDB-lite"/>
    </source>
</evidence>
<evidence type="ECO:0000313" key="7">
    <source>
        <dbReference type="Proteomes" id="UP001500280"/>
    </source>
</evidence>
<keyword evidence="4" id="KW-1133">Transmembrane helix</keyword>
<sequence>MQIIGRRKAEDGEAAVPQWRSRATLAGVVAVCVVATTLAVTTAGADSSGQKFLQSGHLIYNSTIGAVFHIDGGSKRADGSVPVPGLAPGTQAVQTDTRGYVLARGSITGFEKSTLRVDGPEVSPSDEVPVGLNAAGVAYVVYRAAGSIVRLGPTALTLGNNNALGQPVVTPDGTLWVQRLVSGELCQLPAQAGRLTCPAELQHGNVGSLAVVGDQVVFVDTTASQVRTVSASGLGRPLEIPGVTLSPQSIVAPNDVDGRIAIVEPGKSRLHLVDTAAITGKPTAGSATVEKALPPGKFTQIASSGHNLALVDESGSKLVTLDADGNQKDSRPIPGPSEKVKPGKDDRPLLVRGADQRLYVDTVGGEQALVVDRDGSVSDPVPASGPTKNPTAPVKPSTTPTTSKPPVPDPSVPPRRTIDPGGDKTTPPRRVEPPRRTEPPRRVEPPRRAEPPRTQQPTQQPTRRPTPPPPLVATPAAAPLSLRAVAGNGRVTLTWKRPNLNGGTFLRYSVFRVNDSDPNTTTSARYTSTGLKDDTRYTFQVRTVTRGSDGKTLIGAAATVSATTNEGAQPSIRIRKGPLYTGEAAQCDNPSYCYYIHITATGLKPNATYTFAGHTSNYGLLHSDSLQVGPNGSLTVNKFYNDDRGGDVWVTVGDYESNHVTW</sequence>
<feature type="compositionally biased region" description="Basic and acidic residues" evidence="3">
    <location>
        <begin position="429"/>
        <end position="451"/>
    </location>
</feature>
<comment type="caution">
    <text evidence="6">The sequence shown here is derived from an EMBL/GenBank/DDBJ whole genome shotgun (WGS) entry which is preliminary data.</text>
</comment>
<feature type="compositionally biased region" description="Basic and acidic residues" evidence="3">
    <location>
        <begin position="338"/>
        <end position="349"/>
    </location>
</feature>
<feature type="compositionally biased region" description="Pro residues" evidence="3">
    <location>
        <begin position="403"/>
        <end position="413"/>
    </location>
</feature>
<dbReference type="Proteomes" id="UP001500280">
    <property type="component" value="Unassembled WGS sequence"/>
</dbReference>
<keyword evidence="4" id="KW-0812">Transmembrane</keyword>
<dbReference type="InterPro" id="IPR013783">
    <property type="entry name" value="Ig-like_fold"/>
</dbReference>
<accession>A0ABP4TK25</accession>
<keyword evidence="4" id="KW-0472">Membrane</keyword>
<name>A0ABP4TK25_9ACTN</name>
<dbReference type="RefSeq" id="WP_344153343.1">
    <property type="nucleotide sequence ID" value="NZ_BAAANF010000013.1"/>
</dbReference>
<feature type="region of interest" description="Disordered" evidence="3">
    <location>
        <begin position="321"/>
        <end position="353"/>
    </location>
</feature>
<dbReference type="SUPFAM" id="SSF63825">
    <property type="entry name" value="YWTD domain"/>
    <property type="match status" value="1"/>
</dbReference>
<protein>
    <recommendedName>
        <fullName evidence="5">Fibronectin type-III domain-containing protein</fullName>
    </recommendedName>
</protein>
<keyword evidence="2" id="KW-0624">Polysaccharide degradation</keyword>
<dbReference type="SMART" id="SM00060">
    <property type="entry name" value="FN3"/>
    <property type="match status" value="1"/>
</dbReference>
<gene>
    <name evidence="6" type="ORF">GCM10009745_38250</name>
</gene>
<dbReference type="CDD" id="cd00063">
    <property type="entry name" value="FN3"/>
    <property type="match status" value="1"/>
</dbReference>
<proteinExistence type="predicted"/>
<reference evidence="7" key="1">
    <citation type="journal article" date="2019" name="Int. J. Syst. Evol. Microbiol.">
        <title>The Global Catalogue of Microorganisms (GCM) 10K type strain sequencing project: providing services to taxonomists for standard genome sequencing and annotation.</title>
        <authorList>
            <consortium name="The Broad Institute Genomics Platform"/>
            <consortium name="The Broad Institute Genome Sequencing Center for Infectious Disease"/>
            <person name="Wu L."/>
            <person name="Ma J."/>
        </authorList>
    </citation>
    <scope>NUCLEOTIDE SEQUENCE [LARGE SCALE GENOMIC DNA]</scope>
    <source>
        <strain evidence="7">JCM 14307</strain>
    </source>
</reference>